<dbReference type="SMART" id="SM00304">
    <property type="entry name" value="HAMP"/>
    <property type="match status" value="1"/>
</dbReference>
<dbReference type="InterPro" id="IPR003660">
    <property type="entry name" value="HAMP_dom"/>
</dbReference>
<dbReference type="EMBL" id="CP051151">
    <property type="protein sequence ID" value="QLY40101.1"/>
    <property type="molecule type" value="Genomic_DNA"/>
</dbReference>
<feature type="transmembrane region" description="Helical" evidence="1">
    <location>
        <begin position="20"/>
        <end position="42"/>
    </location>
</feature>
<dbReference type="SMART" id="SM00267">
    <property type="entry name" value="GGDEF"/>
    <property type="match status" value="1"/>
</dbReference>
<dbReference type="PANTHER" id="PTHR33121:SF71">
    <property type="entry name" value="OXYGEN SENSOR PROTEIN DOSP"/>
    <property type="match status" value="1"/>
</dbReference>
<dbReference type="Gene3D" id="6.10.340.10">
    <property type="match status" value="1"/>
</dbReference>
<dbReference type="KEGG" id="tbk:HF295_04175"/>
<dbReference type="GO" id="GO:0007165">
    <property type="term" value="P:signal transduction"/>
    <property type="evidence" value="ECO:0007669"/>
    <property type="project" value="InterPro"/>
</dbReference>
<dbReference type="InterPro" id="IPR035919">
    <property type="entry name" value="EAL_sf"/>
</dbReference>
<evidence type="ECO:0000256" key="1">
    <source>
        <dbReference type="SAM" id="Phobius"/>
    </source>
</evidence>
<feature type="domain" description="EAL" evidence="2">
    <location>
        <begin position="577"/>
        <end position="830"/>
    </location>
</feature>
<dbReference type="Gene3D" id="3.30.70.270">
    <property type="match status" value="1"/>
</dbReference>
<accession>A0A7L6N3H7</accession>
<dbReference type="PROSITE" id="PS50885">
    <property type="entry name" value="HAMP"/>
    <property type="match status" value="1"/>
</dbReference>
<dbReference type="InterPro" id="IPR000160">
    <property type="entry name" value="GGDEF_dom"/>
</dbReference>
<dbReference type="PROSITE" id="PS50887">
    <property type="entry name" value="GGDEF"/>
    <property type="match status" value="1"/>
</dbReference>
<dbReference type="Pfam" id="PF00563">
    <property type="entry name" value="EAL"/>
    <property type="match status" value="1"/>
</dbReference>
<feature type="domain" description="HAMP" evidence="3">
    <location>
        <begin position="350"/>
        <end position="402"/>
    </location>
</feature>
<feature type="domain" description="GGDEF" evidence="4">
    <location>
        <begin position="435"/>
        <end position="568"/>
    </location>
</feature>
<dbReference type="PROSITE" id="PS50883">
    <property type="entry name" value="EAL"/>
    <property type="match status" value="1"/>
</dbReference>
<dbReference type="Pfam" id="PF00672">
    <property type="entry name" value="HAMP"/>
    <property type="match status" value="1"/>
</dbReference>
<dbReference type="GO" id="GO:0016020">
    <property type="term" value="C:membrane"/>
    <property type="evidence" value="ECO:0007669"/>
    <property type="project" value="InterPro"/>
</dbReference>
<dbReference type="Pfam" id="PF00990">
    <property type="entry name" value="GGDEF"/>
    <property type="match status" value="1"/>
</dbReference>
<dbReference type="CDD" id="cd18773">
    <property type="entry name" value="PDC1_HK_sensor"/>
    <property type="match status" value="1"/>
</dbReference>
<keyword evidence="1" id="KW-1133">Transmembrane helix</keyword>
<dbReference type="CDD" id="cd01948">
    <property type="entry name" value="EAL"/>
    <property type="match status" value="1"/>
</dbReference>
<dbReference type="InterPro" id="IPR043128">
    <property type="entry name" value="Rev_trsase/Diguanyl_cyclase"/>
</dbReference>
<reference evidence="5 6" key="1">
    <citation type="submission" date="2020-04" db="EMBL/GenBank/DDBJ databases">
        <authorList>
            <person name="Zheng R.K."/>
            <person name="Sun C.M."/>
        </authorList>
    </citation>
    <scope>NUCLEOTIDE SEQUENCE [LARGE SCALE GENOMIC DNA]</scope>
    <source>
        <strain evidence="6">zrk29</strain>
    </source>
</reference>
<organism evidence="5 6">
    <name type="scientific">Hujiaoplasma nucleasis</name>
    <dbReference type="NCBI Taxonomy" id="2725268"/>
    <lineage>
        <taxon>Bacteria</taxon>
        <taxon>Bacillati</taxon>
        <taxon>Mycoplasmatota</taxon>
        <taxon>Mollicutes</taxon>
        <taxon>Candidatus Izemoplasmatales</taxon>
        <taxon>Hujiaoplasmataceae</taxon>
        <taxon>Hujiaoplasma</taxon>
    </lineage>
</organism>
<keyword evidence="6" id="KW-1185">Reference proteome</keyword>
<evidence type="ECO:0000259" key="4">
    <source>
        <dbReference type="PROSITE" id="PS50887"/>
    </source>
</evidence>
<proteinExistence type="predicted"/>
<name>A0A7L6N3H7_9MOLU</name>
<protein>
    <submittedName>
        <fullName evidence="5">EAL domain-containing protein</fullName>
    </submittedName>
</protein>
<keyword evidence="1" id="KW-0472">Membrane</keyword>
<dbReference type="RefSeq" id="WP_312030922.1">
    <property type="nucleotide sequence ID" value="NZ_CP051151.1"/>
</dbReference>
<dbReference type="SUPFAM" id="SSF158472">
    <property type="entry name" value="HAMP domain-like"/>
    <property type="match status" value="1"/>
</dbReference>
<dbReference type="CDD" id="cd06225">
    <property type="entry name" value="HAMP"/>
    <property type="match status" value="1"/>
</dbReference>
<dbReference type="Gene3D" id="3.20.20.450">
    <property type="entry name" value="EAL domain"/>
    <property type="match status" value="1"/>
</dbReference>
<dbReference type="SMART" id="SM00052">
    <property type="entry name" value="EAL"/>
    <property type="match status" value="1"/>
</dbReference>
<gene>
    <name evidence="5" type="ORF">HF295_04175</name>
</gene>
<evidence type="ECO:0000259" key="3">
    <source>
        <dbReference type="PROSITE" id="PS50885"/>
    </source>
</evidence>
<evidence type="ECO:0000313" key="6">
    <source>
        <dbReference type="Proteomes" id="UP000512167"/>
    </source>
</evidence>
<keyword evidence="1" id="KW-0812">Transmembrane</keyword>
<evidence type="ECO:0000259" key="2">
    <source>
        <dbReference type="PROSITE" id="PS50883"/>
    </source>
</evidence>
<dbReference type="SUPFAM" id="SSF141868">
    <property type="entry name" value="EAL domain-like"/>
    <property type="match status" value="1"/>
</dbReference>
<dbReference type="GO" id="GO:0071111">
    <property type="term" value="F:cyclic-guanylate-specific phosphodiesterase activity"/>
    <property type="evidence" value="ECO:0007669"/>
    <property type="project" value="InterPro"/>
</dbReference>
<dbReference type="SUPFAM" id="SSF55073">
    <property type="entry name" value="Nucleotide cyclase"/>
    <property type="match status" value="1"/>
</dbReference>
<dbReference type="NCBIfam" id="TIGR00254">
    <property type="entry name" value="GGDEF"/>
    <property type="match status" value="1"/>
</dbReference>
<evidence type="ECO:0000313" key="5">
    <source>
        <dbReference type="EMBL" id="QLY40101.1"/>
    </source>
</evidence>
<dbReference type="InterPro" id="IPR001633">
    <property type="entry name" value="EAL_dom"/>
</dbReference>
<dbReference type="Proteomes" id="UP000512167">
    <property type="component" value="Chromosome"/>
</dbReference>
<sequence length="846" mass="97001">MNNKSQKRYSLTRRIVGLTIFIDALFLIIVVFIGMFLFSVIANDLKERYVETETDFVLNSSQHMLQGIQQDANAMALSTDMINYIEYINAGNDPVIPETDPNYSLYEKVMLIMNNTLNHHNDSAYASIFIAVEDSCLGQTTGCLITSDGQVLGADEGWILADREWYSQMENQSHILTNPYSQDLSNTTRISYVQRIFDLQGQTIAYIGVALDMVYFEDYFNTLVEASDNDILVLSYRDNQADFVYFTDDSYQDYLLKDLEDFSRIDQENGFDDQGIAKIINGRTDQLLSLDAFDNNYIITYNQIEDFNWEVIVLVHDSQVLPFEILLIIALSVVSLLIVIMGILINVRVKKALQPLHDIIHSIDEIKNGNYQVQAKVYENNEIREIADAINLMSEEIDRQVKLIYDNFAYDPLTGLKNKSAVTKEINQTLLKGDKKTAVCLLQVDNLKDIIIIKGQMMGDSLIKAIAEEIQLIISDDEYLYSNGGNELIYIIPNFKNLAEVRDKVSRIVTRFKQPIVVNYIKSEIKIFAGIATYPTDDYHLDELIKKCDISIFKDKNTDKKQVIFYNDKISQEISYQAEVSEQLAQALEKKEIFLKYQPLIDKQSEIYGFEALARWASPVLGNISPEVFIANAEENYLIIPIGTWILREACKMQVALRKRFEKEFVISVNVSLIQILQNDYVDIVKSIVKETDINPNYLTLELTESIFIKSTIALDDKIEELHQMGIRFSLDDFGTGYASLTYLRNIAFDNLKIDKSFIDGILDTKKENRIVGTIVNLVHNLDMKVIAEGVEHKSQYEYLKQISTDIFQGYLMSKPLTVEETVEYIEQFYKVARNKRVDVLASKNE</sequence>
<dbReference type="InterPro" id="IPR050706">
    <property type="entry name" value="Cyclic-di-GMP_PDE-like"/>
</dbReference>
<dbReference type="PANTHER" id="PTHR33121">
    <property type="entry name" value="CYCLIC DI-GMP PHOSPHODIESTERASE PDEF"/>
    <property type="match status" value="1"/>
</dbReference>
<feature type="transmembrane region" description="Helical" evidence="1">
    <location>
        <begin position="325"/>
        <end position="347"/>
    </location>
</feature>
<dbReference type="AlphaFoldDB" id="A0A7L6N3H7"/>
<dbReference type="InterPro" id="IPR029787">
    <property type="entry name" value="Nucleotide_cyclase"/>
</dbReference>